<feature type="disulfide bond" description="Redox-active" evidence="15">
    <location>
        <begin position="41"/>
        <end position="46"/>
    </location>
</feature>
<dbReference type="NCBIfam" id="TIGR01350">
    <property type="entry name" value="lipoamide_DH"/>
    <property type="match status" value="1"/>
</dbReference>
<dbReference type="InterPro" id="IPR023753">
    <property type="entry name" value="FAD/NAD-binding_dom"/>
</dbReference>
<evidence type="ECO:0000256" key="2">
    <source>
        <dbReference type="ARBA" id="ARBA00007532"/>
    </source>
</evidence>
<evidence type="ECO:0000259" key="18">
    <source>
        <dbReference type="Pfam" id="PF07992"/>
    </source>
</evidence>
<feature type="domain" description="Pyridine nucleotide-disulphide oxidoreductase dimerisation" evidence="17">
    <location>
        <begin position="351"/>
        <end position="459"/>
    </location>
</feature>
<dbReference type="GO" id="GO:0006103">
    <property type="term" value="P:2-oxoglutarate metabolic process"/>
    <property type="evidence" value="ECO:0007669"/>
    <property type="project" value="TreeGrafter"/>
</dbReference>
<feature type="domain" description="FAD/NAD(P)-binding" evidence="18">
    <location>
        <begin position="4"/>
        <end position="332"/>
    </location>
</feature>
<dbReference type="RefSeq" id="WP_097576207.1">
    <property type="nucleotide sequence ID" value="NZ_NWQG01000180.1"/>
</dbReference>
<dbReference type="EMBL" id="NWQG01000180">
    <property type="protein sequence ID" value="PDQ18524.1"/>
    <property type="molecule type" value="Genomic_DNA"/>
</dbReference>
<dbReference type="InterPro" id="IPR004099">
    <property type="entry name" value="Pyr_nucl-diS_OxRdtase_dimer"/>
</dbReference>
<feature type="binding site" evidence="14">
    <location>
        <position position="50"/>
    </location>
    <ligand>
        <name>FAD</name>
        <dbReference type="ChEBI" id="CHEBI:57692"/>
    </ligand>
</feature>
<dbReference type="GO" id="GO:0050660">
    <property type="term" value="F:flavin adenine dinucleotide binding"/>
    <property type="evidence" value="ECO:0007669"/>
    <property type="project" value="InterPro"/>
</dbReference>
<protein>
    <recommendedName>
        <fullName evidence="4 16">Dihydrolipoyl dehydrogenase</fullName>
        <ecNumber evidence="3 16">1.8.1.4</ecNumber>
    </recommendedName>
</protein>
<feature type="binding site" evidence="14">
    <location>
        <begin position="186"/>
        <end position="193"/>
    </location>
    <ligand>
        <name>NAD(+)</name>
        <dbReference type="ChEBI" id="CHEBI:57540"/>
    </ligand>
</feature>
<evidence type="ECO:0000256" key="7">
    <source>
        <dbReference type="ARBA" id="ARBA00022827"/>
    </source>
</evidence>
<dbReference type="SUPFAM" id="SSF55424">
    <property type="entry name" value="FAD/NAD-linked reductases, dimerisation (C-terminal) domain"/>
    <property type="match status" value="1"/>
</dbReference>
<dbReference type="InterPro" id="IPR012999">
    <property type="entry name" value="Pyr_OxRdtase_I_AS"/>
</dbReference>
<reference evidence="19 20" key="1">
    <citation type="submission" date="2017-09" db="EMBL/GenBank/DDBJ databases">
        <title>Mesorhizobum sanjuanii sp. nov. isolated from nodules of Lotus tenuis in saline-alkaline lowlands of Flooding Pampa.</title>
        <authorList>
            <person name="Sannazzaro A.I."/>
            <person name="Torres Tejerizo G.A."/>
            <person name="Fontana F."/>
            <person name="Cumpa Velazquez L.M."/>
            <person name="Hansen L."/>
            <person name="Pistorio M."/>
            <person name="Estrella M.J."/>
        </authorList>
    </citation>
    <scope>NUCLEOTIDE SEQUENCE [LARGE SCALE GENOMIC DNA]</scope>
    <source>
        <strain evidence="19 20">BSA136</strain>
    </source>
</reference>
<comment type="catalytic activity">
    <reaction evidence="12 16">
        <text>N(6)-[(R)-dihydrolipoyl]-L-lysyl-[protein] + NAD(+) = N(6)-[(R)-lipoyl]-L-lysyl-[protein] + NADH + H(+)</text>
        <dbReference type="Rhea" id="RHEA:15045"/>
        <dbReference type="Rhea" id="RHEA-COMP:10474"/>
        <dbReference type="Rhea" id="RHEA-COMP:10475"/>
        <dbReference type="ChEBI" id="CHEBI:15378"/>
        <dbReference type="ChEBI" id="CHEBI:57540"/>
        <dbReference type="ChEBI" id="CHEBI:57945"/>
        <dbReference type="ChEBI" id="CHEBI:83099"/>
        <dbReference type="ChEBI" id="CHEBI:83100"/>
        <dbReference type="EC" id="1.8.1.4"/>
    </reaction>
</comment>
<dbReference type="Gene3D" id="3.50.50.60">
    <property type="entry name" value="FAD/NAD(P)-binding domain"/>
    <property type="match status" value="2"/>
</dbReference>
<comment type="caution">
    <text evidence="19">The sequence shown here is derived from an EMBL/GenBank/DDBJ whole genome shotgun (WGS) entry which is preliminary data.</text>
</comment>
<evidence type="ECO:0000256" key="4">
    <source>
        <dbReference type="ARBA" id="ARBA00016961"/>
    </source>
</evidence>
<keyword evidence="5" id="KW-0963">Cytoplasm</keyword>
<dbReference type="Pfam" id="PF07992">
    <property type="entry name" value="Pyr_redox_2"/>
    <property type="match status" value="1"/>
</dbReference>
<dbReference type="Gene3D" id="3.30.390.30">
    <property type="match status" value="1"/>
</dbReference>
<dbReference type="FunFam" id="3.30.390.30:FF:000001">
    <property type="entry name" value="Dihydrolipoyl dehydrogenase"/>
    <property type="match status" value="1"/>
</dbReference>
<feature type="binding site" evidence="14">
    <location>
        <position position="209"/>
    </location>
    <ligand>
        <name>NAD(+)</name>
        <dbReference type="ChEBI" id="CHEBI:57540"/>
    </ligand>
</feature>
<evidence type="ECO:0000256" key="1">
    <source>
        <dbReference type="ARBA" id="ARBA00004496"/>
    </source>
</evidence>
<comment type="similarity">
    <text evidence="2 16">Belongs to the class-I pyridine nucleotide-disulfide oxidoreductase family.</text>
</comment>
<keyword evidence="14" id="KW-0547">Nucleotide-binding</keyword>
<dbReference type="InterPro" id="IPR001100">
    <property type="entry name" value="Pyr_nuc-diS_OxRdtase"/>
</dbReference>
<keyword evidence="7 14" id="KW-0274">FAD</keyword>
<evidence type="ECO:0000256" key="10">
    <source>
        <dbReference type="ARBA" id="ARBA00023157"/>
    </source>
</evidence>
<comment type="miscellaneous">
    <text evidence="16">The active site is a redox-active disulfide bond.</text>
</comment>
<keyword evidence="11 16" id="KW-0676">Redox-active center</keyword>
<feature type="binding site" evidence="14">
    <location>
        <position position="317"/>
    </location>
    <ligand>
        <name>FAD</name>
        <dbReference type="ChEBI" id="CHEBI:57692"/>
    </ligand>
</feature>
<evidence type="ECO:0000313" key="19">
    <source>
        <dbReference type="EMBL" id="PDQ18524.1"/>
    </source>
</evidence>
<dbReference type="SUPFAM" id="SSF51905">
    <property type="entry name" value="FAD/NAD(P)-binding domain"/>
    <property type="match status" value="1"/>
</dbReference>
<dbReference type="PRINTS" id="PR00368">
    <property type="entry name" value="FADPNR"/>
</dbReference>
<keyword evidence="20" id="KW-1185">Reference proteome</keyword>
<dbReference type="GO" id="GO:0004148">
    <property type="term" value="F:dihydrolipoyl dehydrogenase (NADH) activity"/>
    <property type="evidence" value="ECO:0007669"/>
    <property type="project" value="UniProtKB-EC"/>
</dbReference>
<evidence type="ECO:0000256" key="3">
    <source>
        <dbReference type="ARBA" id="ARBA00012608"/>
    </source>
</evidence>
<dbReference type="InterPro" id="IPR050151">
    <property type="entry name" value="Class-I_Pyr_Nuc-Dis_Oxidored"/>
</dbReference>
<evidence type="ECO:0000256" key="8">
    <source>
        <dbReference type="ARBA" id="ARBA00023002"/>
    </source>
</evidence>
<feature type="binding site" evidence="14">
    <location>
        <position position="277"/>
    </location>
    <ligand>
        <name>NAD(+)</name>
        <dbReference type="ChEBI" id="CHEBI:57540"/>
    </ligand>
</feature>
<sequence>MPAYDLIIIGAGPGGYVAAIRAAQLGLRTAVIERRHLGGICLNWGCIPTKSLLHSAEIVHGLQTAPQFGVELREQAVSLSKMVERSRGVSGQLNAGVQFLLRKNKIDVIWGEAELAGHGHVRVKAVTGESPKGTLPPGDYEAADIIVATGARERALPGIDPDGRLIWSYHHAMTARERPASLIVIGGGAIGVEFASFYAALGTKVTLVERMPRILPLEDAEIAELMAKALKKKGVEVVCGGGVTKVVANMAGLAAEIRQAGGGVRTLEAERLLSAAGVVANIEGLGLERLGVELSNGTIRTDANGRTNVAGIHAIGDVAGPPMLAHKAEREGILCVEAIAGKSTHSALGAVPSCVYAHPQIASIGLTEEAARAAGEAVEIGRFSLRGNGKAMTLGETDGMVKVIFDAASRKVVGAHMIGPSVSELIAVFSLAMTLGATREQLITTIFPHPTISEAMHEAILASDGRAIHA</sequence>
<keyword evidence="8 16" id="KW-0560">Oxidoreductase</keyword>
<evidence type="ECO:0000256" key="11">
    <source>
        <dbReference type="ARBA" id="ARBA00023284"/>
    </source>
</evidence>
<dbReference type="PROSITE" id="PS00076">
    <property type="entry name" value="PYRIDINE_REDOX_1"/>
    <property type="match status" value="1"/>
</dbReference>
<proteinExistence type="inferred from homology"/>
<keyword evidence="10" id="KW-1015">Disulfide bond</keyword>
<comment type="subcellular location">
    <subcellularLocation>
        <location evidence="1">Cytoplasm</location>
    </subcellularLocation>
</comment>
<evidence type="ECO:0000256" key="13">
    <source>
        <dbReference type="PIRSR" id="PIRSR000350-2"/>
    </source>
</evidence>
<dbReference type="AlphaFoldDB" id="A0A2A6F9K0"/>
<evidence type="ECO:0000256" key="14">
    <source>
        <dbReference type="PIRSR" id="PIRSR000350-3"/>
    </source>
</evidence>
<organism evidence="19 20">
    <name type="scientific">Mesorhizobium sanjuanii</name>
    <dbReference type="NCBI Taxonomy" id="2037900"/>
    <lineage>
        <taxon>Bacteria</taxon>
        <taxon>Pseudomonadati</taxon>
        <taxon>Pseudomonadota</taxon>
        <taxon>Alphaproteobacteria</taxon>
        <taxon>Hyphomicrobiales</taxon>
        <taxon>Phyllobacteriaceae</taxon>
        <taxon>Mesorhizobium</taxon>
    </lineage>
</organism>
<evidence type="ECO:0000256" key="12">
    <source>
        <dbReference type="ARBA" id="ARBA00049187"/>
    </source>
</evidence>
<dbReference type="PANTHER" id="PTHR22912:SF217">
    <property type="entry name" value="DIHYDROLIPOYL DEHYDROGENASE"/>
    <property type="match status" value="1"/>
</dbReference>
<dbReference type="InterPro" id="IPR006258">
    <property type="entry name" value="Lipoamide_DH"/>
</dbReference>
<evidence type="ECO:0000256" key="6">
    <source>
        <dbReference type="ARBA" id="ARBA00022630"/>
    </source>
</evidence>
<gene>
    <name evidence="19" type="primary">lpdA</name>
    <name evidence="19" type="ORF">CN311_24250</name>
</gene>
<feature type="active site" description="Proton acceptor" evidence="13">
    <location>
        <position position="449"/>
    </location>
</feature>
<dbReference type="PANTHER" id="PTHR22912">
    <property type="entry name" value="DISULFIDE OXIDOREDUCTASE"/>
    <property type="match status" value="1"/>
</dbReference>
<evidence type="ECO:0000256" key="15">
    <source>
        <dbReference type="PIRSR" id="PIRSR000350-4"/>
    </source>
</evidence>
<evidence type="ECO:0000256" key="5">
    <source>
        <dbReference type="ARBA" id="ARBA00022490"/>
    </source>
</evidence>
<keyword evidence="9 14" id="KW-0520">NAD</keyword>
<accession>A0A2A6F9K0</accession>
<dbReference type="InterPro" id="IPR016156">
    <property type="entry name" value="FAD/NAD-linked_Rdtase_dimer_sf"/>
</dbReference>
<name>A0A2A6F9K0_9HYPH</name>
<dbReference type="Pfam" id="PF02852">
    <property type="entry name" value="Pyr_redox_dim"/>
    <property type="match status" value="1"/>
</dbReference>
<comment type="cofactor">
    <cofactor evidence="14 16">
        <name>FAD</name>
        <dbReference type="ChEBI" id="CHEBI:57692"/>
    </cofactor>
    <text evidence="14 16">Binds 1 FAD per subunit.</text>
</comment>
<evidence type="ECO:0000313" key="20">
    <source>
        <dbReference type="Proteomes" id="UP000219182"/>
    </source>
</evidence>
<evidence type="ECO:0000256" key="16">
    <source>
        <dbReference type="RuleBase" id="RU003692"/>
    </source>
</evidence>
<keyword evidence="6 16" id="KW-0285">Flavoprotein</keyword>
<dbReference type="PRINTS" id="PR00411">
    <property type="entry name" value="PNDRDTASEI"/>
</dbReference>
<dbReference type="GO" id="GO:0005737">
    <property type="term" value="C:cytoplasm"/>
    <property type="evidence" value="ECO:0007669"/>
    <property type="project" value="UniProtKB-SubCell"/>
</dbReference>
<dbReference type="Proteomes" id="UP000219182">
    <property type="component" value="Unassembled WGS sequence"/>
</dbReference>
<feature type="binding site" evidence="14">
    <location>
        <begin position="323"/>
        <end position="326"/>
    </location>
    <ligand>
        <name>FAD</name>
        <dbReference type="ChEBI" id="CHEBI:57692"/>
    </ligand>
</feature>
<dbReference type="EC" id="1.8.1.4" evidence="3 16"/>
<evidence type="ECO:0000256" key="9">
    <source>
        <dbReference type="ARBA" id="ARBA00023027"/>
    </source>
</evidence>
<evidence type="ECO:0000259" key="17">
    <source>
        <dbReference type="Pfam" id="PF02852"/>
    </source>
</evidence>
<dbReference type="InterPro" id="IPR036188">
    <property type="entry name" value="FAD/NAD-bd_sf"/>
</dbReference>
<dbReference type="PIRSF" id="PIRSF000350">
    <property type="entry name" value="Mercury_reductase_MerA"/>
    <property type="match status" value="1"/>
</dbReference>